<sequence length="306" mass="33193">MIVRSRPGLLTILFTLRGSILPQVAPKVLGITAVAFAVVAAEMRWPEAFPITAGVGPFTLIGLALSIFLSFRNGACYDRWWEARRAWGSLIVETRGIARLLPALLPEPEHADLRRRALRRISGFAHALHAQMRGGNEVAAALPWLPDDEAEAVARGPSPANAILARLSADLADAYRTGALTDVLFGLIEQHVAALSQAQVVCERILTTPLPFAYTLLLYRTAWVYCLMLPFGLAASLGWATPLAVALVAYTFFGLDALGDELEDPFGTEPNDLPLDALLHTLDGIVLNALGEPTPPSRRPDRYLLT</sequence>
<accession>A0ABT8BDB0</accession>
<dbReference type="Pfam" id="PF25539">
    <property type="entry name" value="Bestrophin_2"/>
    <property type="match status" value="1"/>
</dbReference>
<keyword evidence="11" id="KW-1185">Reference proteome</keyword>
<dbReference type="EMBL" id="JAUFPX010000002">
    <property type="protein sequence ID" value="MDN3589550.1"/>
    <property type="molecule type" value="Genomic_DNA"/>
</dbReference>
<proteinExistence type="inferred from homology"/>
<keyword evidence="3" id="KW-1003">Cell membrane</keyword>
<evidence type="ECO:0000313" key="10">
    <source>
        <dbReference type="EMBL" id="MDN3589550.1"/>
    </source>
</evidence>
<evidence type="ECO:0000256" key="4">
    <source>
        <dbReference type="ARBA" id="ARBA00022692"/>
    </source>
</evidence>
<evidence type="ECO:0000256" key="6">
    <source>
        <dbReference type="ARBA" id="ARBA00023065"/>
    </source>
</evidence>
<keyword evidence="6" id="KW-0406">Ion transport</keyword>
<name>A0ABT8BDB0_9HYPH</name>
<evidence type="ECO:0000256" key="3">
    <source>
        <dbReference type="ARBA" id="ARBA00022475"/>
    </source>
</evidence>
<keyword evidence="4 9" id="KW-0812">Transmembrane</keyword>
<evidence type="ECO:0000256" key="9">
    <source>
        <dbReference type="SAM" id="Phobius"/>
    </source>
</evidence>
<protein>
    <submittedName>
        <fullName evidence="10">Bestrophin family protein</fullName>
    </submittedName>
</protein>
<comment type="subcellular location">
    <subcellularLocation>
        <location evidence="1">Cell membrane</location>
        <topology evidence="1">Multi-pass membrane protein</topology>
    </subcellularLocation>
</comment>
<dbReference type="RefSeq" id="WP_238224072.1">
    <property type="nucleotide sequence ID" value="NZ_BPQD01000007.1"/>
</dbReference>
<evidence type="ECO:0000313" key="11">
    <source>
        <dbReference type="Proteomes" id="UP001224644"/>
    </source>
</evidence>
<gene>
    <name evidence="10" type="ORF">QWZ12_02870</name>
</gene>
<dbReference type="Proteomes" id="UP001224644">
    <property type="component" value="Unassembled WGS sequence"/>
</dbReference>
<keyword evidence="7 9" id="KW-0472">Membrane</keyword>
<reference evidence="11" key="1">
    <citation type="journal article" date="2019" name="Int. J. Syst. Evol. Microbiol.">
        <title>The Global Catalogue of Microorganisms (GCM) 10K type strain sequencing project: providing services to taxonomists for standard genome sequencing and annotation.</title>
        <authorList>
            <consortium name="The Broad Institute Genomics Platform"/>
            <consortium name="The Broad Institute Genome Sequencing Center for Infectious Disease"/>
            <person name="Wu L."/>
            <person name="Ma J."/>
        </authorList>
    </citation>
    <scope>NUCLEOTIDE SEQUENCE [LARGE SCALE GENOMIC DNA]</scope>
    <source>
        <strain evidence="11">CECT 7069</strain>
    </source>
</reference>
<keyword evidence="5 9" id="KW-1133">Transmembrane helix</keyword>
<comment type="caution">
    <text evidence="10">The sequence shown here is derived from an EMBL/GenBank/DDBJ whole genome shotgun (WGS) entry which is preliminary data.</text>
</comment>
<evidence type="ECO:0000256" key="8">
    <source>
        <dbReference type="ARBA" id="ARBA00034708"/>
    </source>
</evidence>
<dbReference type="InterPro" id="IPR044669">
    <property type="entry name" value="YneE/VCCN1/2-like"/>
</dbReference>
<keyword evidence="2" id="KW-0813">Transport</keyword>
<evidence type="ECO:0000256" key="5">
    <source>
        <dbReference type="ARBA" id="ARBA00022989"/>
    </source>
</evidence>
<evidence type="ECO:0000256" key="1">
    <source>
        <dbReference type="ARBA" id="ARBA00004651"/>
    </source>
</evidence>
<feature type="transmembrane region" description="Helical" evidence="9">
    <location>
        <begin position="20"/>
        <end position="39"/>
    </location>
</feature>
<organism evidence="10 11">
    <name type="scientific">Methylobacterium adhaesivum</name>
    <dbReference type="NCBI Taxonomy" id="333297"/>
    <lineage>
        <taxon>Bacteria</taxon>
        <taxon>Pseudomonadati</taxon>
        <taxon>Pseudomonadota</taxon>
        <taxon>Alphaproteobacteria</taxon>
        <taxon>Hyphomicrobiales</taxon>
        <taxon>Methylobacteriaceae</taxon>
        <taxon>Methylobacterium</taxon>
    </lineage>
</organism>
<feature type="transmembrane region" description="Helical" evidence="9">
    <location>
        <begin position="51"/>
        <end position="71"/>
    </location>
</feature>
<dbReference type="PANTHER" id="PTHR33281:SF19">
    <property type="entry name" value="VOLTAGE-DEPENDENT ANION CHANNEL-FORMING PROTEIN YNEE"/>
    <property type="match status" value="1"/>
</dbReference>
<dbReference type="PANTHER" id="PTHR33281">
    <property type="entry name" value="UPF0187 PROTEIN YNEE"/>
    <property type="match status" value="1"/>
</dbReference>
<comment type="similarity">
    <text evidence="8">Belongs to the anion channel-forming bestrophin (TC 1.A.46) family.</text>
</comment>
<feature type="transmembrane region" description="Helical" evidence="9">
    <location>
        <begin position="222"/>
        <end position="253"/>
    </location>
</feature>
<evidence type="ECO:0000256" key="7">
    <source>
        <dbReference type="ARBA" id="ARBA00023136"/>
    </source>
</evidence>
<evidence type="ECO:0000256" key="2">
    <source>
        <dbReference type="ARBA" id="ARBA00022448"/>
    </source>
</evidence>